<dbReference type="Pfam" id="PF13377">
    <property type="entry name" value="Peripla_BP_3"/>
    <property type="match status" value="1"/>
</dbReference>
<dbReference type="InterPro" id="IPR000843">
    <property type="entry name" value="HTH_LacI"/>
</dbReference>
<reference evidence="5 6" key="1">
    <citation type="submission" date="2018-04" db="EMBL/GenBank/DDBJ databases">
        <title>Brenneria corticis sp.nov.</title>
        <authorList>
            <person name="Li Y."/>
        </authorList>
    </citation>
    <scope>NUCLEOTIDE SEQUENCE [LARGE SCALE GENOMIC DNA]</scope>
    <source>
        <strain evidence="5 6">LMG 27715</strain>
    </source>
</reference>
<dbReference type="PANTHER" id="PTHR30146">
    <property type="entry name" value="LACI-RELATED TRANSCRIPTIONAL REPRESSOR"/>
    <property type="match status" value="1"/>
</dbReference>
<dbReference type="PANTHER" id="PTHR30146:SF33">
    <property type="entry name" value="TRANSCRIPTIONAL REGULATOR"/>
    <property type="match status" value="1"/>
</dbReference>
<keyword evidence="3" id="KW-0804">Transcription</keyword>
<dbReference type="SUPFAM" id="SSF47413">
    <property type="entry name" value="lambda repressor-like DNA-binding domains"/>
    <property type="match status" value="1"/>
</dbReference>
<dbReference type="PROSITE" id="PS00356">
    <property type="entry name" value="HTH_LACI_1"/>
    <property type="match status" value="1"/>
</dbReference>
<dbReference type="OrthoDB" id="5681588at2"/>
<dbReference type="Pfam" id="PF00356">
    <property type="entry name" value="LacI"/>
    <property type="match status" value="1"/>
</dbReference>
<comment type="caution">
    <text evidence="5">The sequence shown here is derived from an EMBL/GenBank/DDBJ whole genome shotgun (WGS) entry which is preliminary data.</text>
</comment>
<dbReference type="PROSITE" id="PS50932">
    <property type="entry name" value="HTH_LACI_2"/>
    <property type="match status" value="1"/>
</dbReference>
<keyword evidence="1" id="KW-0805">Transcription regulation</keyword>
<organism evidence="5 6">
    <name type="scientific">Brenneria roseae subsp. americana</name>
    <dbReference type="NCBI Taxonomy" id="1508507"/>
    <lineage>
        <taxon>Bacteria</taxon>
        <taxon>Pseudomonadati</taxon>
        <taxon>Pseudomonadota</taxon>
        <taxon>Gammaproteobacteria</taxon>
        <taxon>Enterobacterales</taxon>
        <taxon>Pectobacteriaceae</taxon>
        <taxon>Brenneria</taxon>
    </lineage>
</organism>
<dbReference type="GO" id="GO:0003700">
    <property type="term" value="F:DNA-binding transcription factor activity"/>
    <property type="evidence" value="ECO:0007669"/>
    <property type="project" value="TreeGrafter"/>
</dbReference>
<dbReference type="InterPro" id="IPR046335">
    <property type="entry name" value="LacI/GalR-like_sensor"/>
</dbReference>
<dbReference type="Gene3D" id="1.10.260.40">
    <property type="entry name" value="lambda repressor-like DNA-binding domains"/>
    <property type="match status" value="1"/>
</dbReference>
<dbReference type="InterPro" id="IPR010982">
    <property type="entry name" value="Lambda_DNA-bd_dom_sf"/>
</dbReference>
<name>A0A2U1TLD2_9GAMM</name>
<evidence type="ECO:0000256" key="3">
    <source>
        <dbReference type="ARBA" id="ARBA00023163"/>
    </source>
</evidence>
<dbReference type="SMART" id="SM00354">
    <property type="entry name" value="HTH_LACI"/>
    <property type="match status" value="1"/>
</dbReference>
<proteinExistence type="predicted"/>
<evidence type="ECO:0000313" key="5">
    <source>
        <dbReference type="EMBL" id="PWC10206.1"/>
    </source>
</evidence>
<protein>
    <submittedName>
        <fullName evidence="5">LacI family transcriptional regulator</fullName>
    </submittedName>
</protein>
<dbReference type="EMBL" id="QDKJ01000015">
    <property type="protein sequence ID" value="PWC10206.1"/>
    <property type="molecule type" value="Genomic_DNA"/>
</dbReference>
<dbReference type="CDD" id="cd01392">
    <property type="entry name" value="HTH_LacI"/>
    <property type="match status" value="1"/>
</dbReference>
<evidence type="ECO:0000256" key="1">
    <source>
        <dbReference type="ARBA" id="ARBA00023015"/>
    </source>
</evidence>
<dbReference type="AlphaFoldDB" id="A0A2U1TLD2"/>
<dbReference type="InterPro" id="IPR028082">
    <property type="entry name" value="Peripla_BP_I"/>
</dbReference>
<sequence>MTIYVIYSLRVWRGSMTETGKTRMEKLRKRRTTGRVTLQDVANYVGVGMMTVSRALRTPEQVSDKLREKIEQAVESLGYIPNRAAGALASGHSNTIAVLIPSLTDQASSLFMQSLQLALNRNNYQLLLGCHDYNQQKEASILGTLLQNNPDALVVFGSQLADSTWQFIERASVPTLNIAGAGNLNASLTLNVDFSAATEELTRHLLAQGYKNIGYVCAHMDNRLQRQQLNGWHKAMLQGYQNADLVVATSDAPSMQFGRHALMELLLRQPELDALVCSHEDIALGLLFECQRRLIKVPGNLAIACLDGSENCDQTYPVLTSVRVDYAKMGRETGKLLISMLKKGMEEPISLAFSYRFEPGRSS</sequence>
<accession>A0A2U1TLD2</accession>
<dbReference type="GO" id="GO:0000976">
    <property type="term" value="F:transcription cis-regulatory region binding"/>
    <property type="evidence" value="ECO:0007669"/>
    <property type="project" value="TreeGrafter"/>
</dbReference>
<evidence type="ECO:0000259" key="4">
    <source>
        <dbReference type="PROSITE" id="PS50932"/>
    </source>
</evidence>
<gene>
    <name evidence="5" type="ORF">B4923_17410</name>
</gene>
<dbReference type="CDD" id="cd01575">
    <property type="entry name" value="PBP1_GntR"/>
    <property type="match status" value="1"/>
</dbReference>
<dbReference type="SUPFAM" id="SSF53822">
    <property type="entry name" value="Periplasmic binding protein-like I"/>
    <property type="match status" value="1"/>
</dbReference>
<evidence type="ECO:0000256" key="2">
    <source>
        <dbReference type="ARBA" id="ARBA00023125"/>
    </source>
</evidence>
<dbReference type="Gene3D" id="3.40.50.2300">
    <property type="match status" value="2"/>
</dbReference>
<dbReference type="Proteomes" id="UP000245138">
    <property type="component" value="Unassembled WGS sequence"/>
</dbReference>
<feature type="domain" description="HTH lacI-type" evidence="4">
    <location>
        <begin position="36"/>
        <end position="90"/>
    </location>
</feature>
<evidence type="ECO:0000313" key="6">
    <source>
        <dbReference type="Proteomes" id="UP000245138"/>
    </source>
</evidence>
<keyword evidence="6" id="KW-1185">Reference proteome</keyword>
<keyword evidence="2" id="KW-0238">DNA-binding</keyword>